<dbReference type="NCBIfam" id="TIGR03725">
    <property type="entry name" value="T6A_YeaZ"/>
    <property type="match status" value="1"/>
</dbReference>
<protein>
    <submittedName>
        <fullName evidence="2">tRNA (Adenosine(37)-N6)-threonylcarbamoyltransferase complex dimerization subunit type 1 TsaB</fullName>
        <ecNumber evidence="2">2.3.1.234</ecNumber>
    </submittedName>
</protein>
<dbReference type="InterPro" id="IPR043129">
    <property type="entry name" value="ATPase_NBD"/>
</dbReference>
<dbReference type="EC" id="2.3.1.234" evidence="2"/>
<dbReference type="Gene3D" id="3.30.420.40">
    <property type="match status" value="2"/>
</dbReference>
<dbReference type="SUPFAM" id="SSF53067">
    <property type="entry name" value="Actin-like ATPase domain"/>
    <property type="match status" value="1"/>
</dbReference>
<evidence type="ECO:0000313" key="3">
    <source>
        <dbReference type="Proteomes" id="UP001596391"/>
    </source>
</evidence>
<comment type="caution">
    <text evidence="2">The sequence shown here is derived from an EMBL/GenBank/DDBJ whole genome shotgun (WGS) entry which is preliminary data.</text>
</comment>
<keyword evidence="2" id="KW-0012">Acyltransferase</keyword>
<proteinExistence type="predicted"/>
<sequence length="206" mass="21607">MTDANAQNVLWLDTCGAPSRAALFVRGELSGENVLPDRTASADLVSAMRELLGVERVTAVVVVSGPGSFTGVRVGLSAAKALCEVWDVPLYAVSRLAVLAAGAELGFAAMDAGRGQLYVRDLATTRESLEDFASFVEKIVESSSVVIAESPLANKLPNAVAREVSVADAWPLIQDAVLSEAANVALLDANYVRSESEIYAKKPAIA</sequence>
<name>A0ABW1Z3X1_9BACT</name>
<dbReference type="RefSeq" id="WP_263370534.1">
    <property type="nucleotide sequence ID" value="NZ_JAGSYD010000002.1"/>
</dbReference>
<evidence type="ECO:0000313" key="2">
    <source>
        <dbReference type="EMBL" id="MFC6644088.1"/>
    </source>
</evidence>
<dbReference type="InterPro" id="IPR000905">
    <property type="entry name" value="Gcp-like_dom"/>
</dbReference>
<accession>A0ABW1Z3X1</accession>
<evidence type="ECO:0000259" key="1">
    <source>
        <dbReference type="Pfam" id="PF00814"/>
    </source>
</evidence>
<organism evidence="2 3">
    <name type="scientific">Granulicella cerasi</name>
    <dbReference type="NCBI Taxonomy" id="741063"/>
    <lineage>
        <taxon>Bacteria</taxon>
        <taxon>Pseudomonadati</taxon>
        <taxon>Acidobacteriota</taxon>
        <taxon>Terriglobia</taxon>
        <taxon>Terriglobales</taxon>
        <taxon>Acidobacteriaceae</taxon>
        <taxon>Granulicella</taxon>
    </lineage>
</organism>
<feature type="domain" description="Gcp-like" evidence="1">
    <location>
        <begin position="53"/>
        <end position="131"/>
    </location>
</feature>
<dbReference type="EMBL" id="JBHSWI010000001">
    <property type="protein sequence ID" value="MFC6644088.1"/>
    <property type="molecule type" value="Genomic_DNA"/>
</dbReference>
<reference evidence="3" key="1">
    <citation type="journal article" date="2019" name="Int. J. Syst. Evol. Microbiol.">
        <title>The Global Catalogue of Microorganisms (GCM) 10K type strain sequencing project: providing services to taxonomists for standard genome sequencing and annotation.</title>
        <authorList>
            <consortium name="The Broad Institute Genomics Platform"/>
            <consortium name="The Broad Institute Genome Sequencing Center for Infectious Disease"/>
            <person name="Wu L."/>
            <person name="Ma J."/>
        </authorList>
    </citation>
    <scope>NUCLEOTIDE SEQUENCE [LARGE SCALE GENOMIC DNA]</scope>
    <source>
        <strain evidence="3">CGMCC 1.16026</strain>
    </source>
</reference>
<keyword evidence="3" id="KW-1185">Reference proteome</keyword>
<keyword evidence="2" id="KW-0808">Transferase</keyword>
<dbReference type="Pfam" id="PF00814">
    <property type="entry name" value="TsaD"/>
    <property type="match status" value="1"/>
</dbReference>
<dbReference type="GO" id="GO:0061711">
    <property type="term" value="F:tRNA N(6)-L-threonylcarbamoyladenine synthase activity"/>
    <property type="evidence" value="ECO:0007669"/>
    <property type="project" value="UniProtKB-EC"/>
</dbReference>
<gene>
    <name evidence="2" type="primary">tsaB</name>
    <name evidence="2" type="ORF">ACFQBQ_00450</name>
</gene>
<dbReference type="Proteomes" id="UP001596391">
    <property type="component" value="Unassembled WGS sequence"/>
</dbReference>
<dbReference type="InterPro" id="IPR022496">
    <property type="entry name" value="T6A_TsaB"/>
</dbReference>